<dbReference type="HOGENOM" id="CLU_3154330_0_0_10"/>
<dbReference type="EMBL" id="AANC01000002">
    <property type="protein sequence ID" value="EAQ50496.1"/>
    <property type="molecule type" value="Genomic_DNA"/>
</dbReference>
<reference evidence="1 2" key="1">
    <citation type="journal article" date="2007" name="Nature">
        <title>Light stimulates growth of proteorhodopsin-containing marine Flavobacteria.</title>
        <authorList>
            <person name="Gomez-Consarnau L."/>
            <person name="Gonzalez J.M."/>
            <person name="Coll-Llado M."/>
            <person name="Gourdon P."/>
            <person name="Pascher T."/>
            <person name="Neutze R."/>
            <person name="Pedros-Alio C."/>
            <person name="Pinhassi J."/>
        </authorList>
    </citation>
    <scope>NUCLEOTIDE SEQUENCE [LARGE SCALE GENOMIC DNA]</scope>
    <source>
        <strain evidence="1 2">MED217</strain>
    </source>
</reference>
<organism evidence="1 2">
    <name type="scientific">Leeuwenhoekiella blandensis (strain CECT 7118 / CCUG 51940 / KCTC 22103 / MED217)</name>
    <name type="common">Flavobacterium sp. (strain MED217)</name>
    <dbReference type="NCBI Taxonomy" id="398720"/>
    <lineage>
        <taxon>Bacteria</taxon>
        <taxon>Pseudomonadati</taxon>
        <taxon>Bacteroidota</taxon>
        <taxon>Flavobacteriia</taxon>
        <taxon>Flavobacteriales</taxon>
        <taxon>Flavobacteriaceae</taxon>
        <taxon>Leeuwenhoekiella</taxon>
    </lineage>
</organism>
<proteinExistence type="predicted"/>
<protein>
    <submittedName>
        <fullName evidence="1">Uncharacterized protein</fullName>
    </submittedName>
</protein>
<evidence type="ECO:0000313" key="2">
    <source>
        <dbReference type="Proteomes" id="UP000001601"/>
    </source>
</evidence>
<dbReference type="eggNOG" id="ENOG502ZMP7">
    <property type="taxonomic scope" value="Bacteria"/>
</dbReference>
<dbReference type="Proteomes" id="UP000001601">
    <property type="component" value="Unassembled WGS sequence"/>
</dbReference>
<gene>
    <name evidence="1" type="ORF">MED217_05672</name>
</gene>
<dbReference type="AlphaFoldDB" id="A3XIX5"/>
<accession>A3XIX5</accession>
<comment type="caution">
    <text evidence="1">The sequence shown here is derived from an EMBL/GenBank/DDBJ whole genome shotgun (WGS) entry which is preliminary data.</text>
</comment>
<sequence length="48" mass="5378">MGDPTEDIDNAIVNKVKSYISCLEKAKTSGQITKLLKLNVFKIYFGQD</sequence>
<keyword evidence="2" id="KW-1185">Reference proteome</keyword>
<name>A3XIX5_LEEBM</name>
<dbReference type="STRING" id="398720.MED217_05672"/>
<evidence type="ECO:0000313" key="1">
    <source>
        <dbReference type="EMBL" id="EAQ50496.1"/>
    </source>
</evidence>